<dbReference type="InterPro" id="IPR001841">
    <property type="entry name" value="Znf_RING"/>
</dbReference>
<dbReference type="SUPFAM" id="SSF57850">
    <property type="entry name" value="RING/U-box"/>
    <property type="match status" value="1"/>
</dbReference>
<feature type="region of interest" description="Disordered" evidence="16">
    <location>
        <begin position="688"/>
        <end position="780"/>
    </location>
</feature>
<evidence type="ECO:0000256" key="12">
    <source>
        <dbReference type="ARBA" id="ARBA00022833"/>
    </source>
</evidence>
<comment type="similarity">
    <text evidence="4">Belongs to the HRD1 family.</text>
</comment>
<evidence type="ECO:0000256" key="17">
    <source>
        <dbReference type="SAM" id="Phobius"/>
    </source>
</evidence>
<reference evidence="19 20" key="1">
    <citation type="submission" date="2016-07" db="EMBL/GenBank/DDBJ databases">
        <title>Pervasive Adenine N6-methylation of Active Genes in Fungi.</title>
        <authorList>
            <consortium name="DOE Joint Genome Institute"/>
            <person name="Mondo S.J."/>
            <person name="Dannebaum R.O."/>
            <person name="Kuo R.C."/>
            <person name="Labutti K."/>
            <person name="Haridas S."/>
            <person name="Kuo A."/>
            <person name="Salamov A."/>
            <person name="Ahrendt S.R."/>
            <person name="Lipzen A."/>
            <person name="Sullivan W."/>
            <person name="Andreopoulos W.B."/>
            <person name="Clum A."/>
            <person name="Lindquist E."/>
            <person name="Daum C."/>
            <person name="Ramamoorthy G.K."/>
            <person name="Gryganskyi A."/>
            <person name="Culley D."/>
            <person name="Magnuson J.K."/>
            <person name="James T.Y."/>
            <person name="O'Malley M.A."/>
            <person name="Stajich J.E."/>
            <person name="Spatafora J.W."/>
            <person name="Visel A."/>
            <person name="Grigoriev I.V."/>
        </authorList>
    </citation>
    <scope>NUCLEOTIDE SEQUENCE [LARGE SCALE GENOMIC DNA]</scope>
    <source>
        <strain evidence="19 20">CBS 115471</strain>
    </source>
</reference>
<evidence type="ECO:0000256" key="3">
    <source>
        <dbReference type="ARBA" id="ARBA00004906"/>
    </source>
</evidence>
<feature type="domain" description="RING-type" evidence="18">
    <location>
        <begin position="339"/>
        <end position="397"/>
    </location>
</feature>
<dbReference type="GO" id="GO:0016567">
    <property type="term" value="P:protein ubiquitination"/>
    <property type="evidence" value="ECO:0007669"/>
    <property type="project" value="UniProtKB-UniPathway"/>
</dbReference>
<evidence type="ECO:0000256" key="9">
    <source>
        <dbReference type="ARBA" id="ARBA00022771"/>
    </source>
</evidence>
<feature type="compositionally biased region" description="Polar residues" evidence="16">
    <location>
        <begin position="733"/>
        <end position="769"/>
    </location>
</feature>
<keyword evidence="12" id="KW-0862">Zinc</keyword>
<keyword evidence="13 17" id="KW-1133">Transmembrane helix</keyword>
<evidence type="ECO:0000256" key="10">
    <source>
        <dbReference type="ARBA" id="ARBA00022786"/>
    </source>
</evidence>
<evidence type="ECO:0000256" key="4">
    <source>
        <dbReference type="ARBA" id="ARBA00010089"/>
    </source>
</evidence>
<evidence type="ECO:0000256" key="1">
    <source>
        <dbReference type="ARBA" id="ARBA00000900"/>
    </source>
</evidence>
<dbReference type="CDD" id="cd16479">
    <property type="entry name" value="RING-H2_synoviolin"/>
    <property type="match status" value="1"/>
</dbReference>
<dbReference type="GO" id="GO:0043161">
    <property type="term" value="P:proteasome-mediated ubiquitin-dependent protein catabolic process"/>
    <property type="evidence" value="ECO:0007669"/>
    <property type="project" value="TreeGrafter"/>
</dbReference>
<feature type="transmembrane region" description="Helical" evidence="17">
    <location>
        <begin position="172"/>
        <end position="192"/>
    </location>
</feature>
<proteinExistence type="inferred from homology"/>
<evidence type="ECO:0000259" key="18">
    <source>
        <dbReference type="PROSITE" id="PS50089"/>
    </source>
</evidence>
<dbReference type="EMBL" id="MCFA01000022">
    <property type="protein sequence ID" value="ORY15822.1"/>
    <property type="molecule type" value="Genomic_DNA"/>
</dbReference>
<comment type="caution">
    <text evidence="19">The sequence shown here is derived from an EMBL/GenBank/DDBJ whole genome shotgun (WGS) entry which is preliminary data.</text>
</comment>
<evidence type="ECO:0000256" key="8">
    <source>
        <dbReference type="ARBA" id="ARBA00022723"/>
    </source>
</evidence>
<feature type="compositionally biased region" description="Low complexity" evidence="16">
    <location>
        <begin position="406"/>
        <end position="458"/>
    </location>
</feature>
<comment type="pathway">
    <text evidence="3">Protein modification; protein ubiquitination.</text>
</comment>
<dbReference type="PANTHER" id="PTHR22763">
    <property type="entry name" value="RING ZINC FINGER PROTEIN"/>
    <property type="match status" value="1"/>
</dbReference>
<keyword evidence="14 17" id="KW-0472">Membrane</keyword>
<dbReference type="GO" id="GO:0005789">
    <property type="term" value="C:endoplasmic reticulum membrane"/>
    <property type="evidence" value="ECO:0007669"/>
    <property type="project" value="UniProtKB-SubCell"/>
</dbReference>
<feature type="compositionally biased region" description="Low complexity" evidence="16">
    <location>
        <begin position="710"/>
        <end position="732"/>
    </location>
</feature>
<evidence type="ECO:0000256" key="6">
    <source>
        <dbReference type="ARBA" id="ARBA00022679"/>
    </source>
</evidence>
<evidence type="ECO:0000256" key="2">
    <source>
        <dbReference type="ARBA" id="ARBA00004477"/>
    </source>
</evidence>
<keyword evidence="20" id="KW-1185">Reference proteome</keyword>
<feature type="transmembrane region" description="Helical" evidence="17">
    <location>
        <begin position="139"/>
        <end position="160"/>
    </location>
</feature>
<keyword evidence="11" id="KW-0256">Endoplasmic reticulum</keyword>
<dbReference type="PROSITE" id="PS50089">
    <property type="entry name" value="ZF_RING_2"/>
    <property type="match status" value="1"/>
</dbReference>
<keyword evidence="8" id="KW-0479">Metal-binding</keyword>
<evidence type="ECO:0000256" key="15">
    <source>
        <dbReference type="PROSITE-ProRule" id="PRU00175"/>
    </source>
</evidence>
<evidence type="ECO:0000313" key="19">
    <source>
        <dbReference type="EMBL" id="ORY15822.1"/>
    </source>
</evidence>
<evidence type="ECO:0000313" key="20">
    <source>
        <dbReference type="Proteomes" id="UP000193144"/>
    </source>
</evidence>
<dbReference type="GO" id="GO:0008270">
    <property type="term" value="F:zinc ion binding"/>
    <property type="evidence" value="ECO:0007669"/>
    <property type="project" value="UniProtKB-KW"/>
</dbReference>
<dbReference type="InterPro" id="IPR050731">
    <property type="entry name" value="HRD1_E3_ubiq-ligases"/>
</dbReference>
<evidence type="ECO:0000256" key="13">
    <source>
        <dbReference type="ARBA" id="ARBA00022989"/>
    </source>
</evidence>
<comment type="subcellular location">
    <subcellularLocation>
        <location evidence="2">Endoplasmic reticulum membrane</location>
        <topology evidence="2">Multi-pass membrane protein</topology>
    </subcellularLocation>
</comment>
<dbReference type="GO" id="GO:0036503">
    <property type="term" value="P:ERAD pathway"/>
    <property type="evidence" value="ECO:0007669"/>
    <property type="project" value="TreeGrafter"/>
</dbReference>
<dbReference type="Proteomes" id="UP000193144">
    <property type="component" value="Unassembled WGS sequence"/>
</dbReference>
<feature type="transmembrane region" description="Helical" evidence="17">
    <location>
        <begin position="99"/>
        <end position="119"/>
    </location>
</feature>
<feature type="region of interest" description="Disordered" evidence="16">
    <location>
        <begin position="406"/>
        <end position="465"/>
    </location>
</feature>
<evidence type="ECO:0000256" key="7">
    <source>
        <dbReference type="ARBA" id="ARBA00022692"/>
    </source>
</evidence>
<dbReference type="Gene3D" id="3.30.40.10">
    <property type="entry name" value="Zinc/RING finger domain, C3HC4 (zinc finger)"/>
    <property type="match status" value="1"/>
</dbReference>
<evidence type="ECO:0000256" key="11">
    <source>
        <dbReference type="ARBA" id="ARBA00022824"/>
    </source>
</evidence>
<protein>
    <recommendedName>
        <fullName evidence="5">RING-type E3 ubiquitin transferase</fullName>
        <ecNumber evidence="5">2.3.2.27</ecNumber>
    </recommendedName>
</protein>
<evidence type="ECO:0000256" key="14">
    <source>
        <dbReference type="ARBA" id="ARBA00023136"/>
    </source>
</evidence>
<dbReference type="SMART" id="SM00184">
    <property type="entry name" value="RING"/>
    <property type="match status" value="1"/>
</dbReference>
<feature type="transmembrane region" description="Helical" evidence="17">
    <location>
        <begin position="274"/>
        <end position="294"/>
    </location>
</feature>
<keyword evidence="7 17" id="KW-0812">Transmembrane</keyword>
<dbReference type="UniPathway" id="UPA00143"/>
<dbReference type="STRING" id="1231657.A0A1Y1ZZY6"/>
<feature type="transmembrane region" description="Helical" evidence="17">
    <location>
        <begin position="44"/>
        <end position="61"/>
    </location>
</feature>
<dbReference type="Pfam" id="PF25563">
    <property type="entry name" value="TPR_SYVN1_N"/>
    <property type="match status" value="1"/>
</dbReference>
<name>A0A1Y1ZZY6_9PLEO</name>
<dbReference type="InterPro" id="IPR058051">
    <property type="entry name" value="Znf_RING_synoviolin"/>
</dbReference>
<gene>
    <name evidence="19" type="ORF">BCR34DRAFT_477135</name>
</gene>
<feature type="compositionally biased region" description="Pro residues" evidence="16">
    <location>
        <begin position="697"/>
        <end position="709"/>
    </location>
</feature>
<dbReference type="AlphaFoldDB" id="A0A1Y1ZZY6"/>
<dbReference type="InterPro" id="IPR013083">
    <property type="entry name" value="Znf_RING/FYVE/PHD"/>
</dbReference>
<dbReference type="GO" id="GO:0061630">
    <property type="term" value="F:ubiquitin protein ligase activity"/>
    <property type="evidence" value="ECO:0007669"/>
    <property type="project" value="UniProtKB-EC"/>
</dbReference>
<keyword evidence="9 15" id="KW-0863">Zinc-finger</keyword>
<comment type="catalytic activity">
    <reaction evidence="1">
        <text>S-ubiquitinyl-[E2 ubiquitin-conjugating enzyme]-L-cysteine + [acceptor protein]-L-lysine = [E2 ubiquitin-conjugating enzyme]-L-cysteine + N(6)-ubiquitinyl-[acceptor protein]-L-lysine.</text>
        <dbReference type="EC" id="2.3.2.27"/>
    </reaction>
</comment>
<dbReference type="EC" id="2.3.2.27" evidence="5"/>
<dbReference type="OrthoDB" id="7759664at2759"/>
<organism evidence="19 20">
    <name type="scientific">Clohesyomyces aquaticus</name>
    <dbReference type="NCBI Taxonomy" id="1231657"/>
    <lineage>
        <taxon>Eukaryota</taxon>
        <taxon>Fungi</taxon>
        <taxon>Dikarya</taxon>
        <taxon>Ascomycota</taxon>
        <taxon>Pezizomycotina</taxon>
        <taxon>Dothideomycetes</taxon>
        <taxon>Pleosporomycetidae</taxon>
        <taxon>Pleosporales</taxon>
        <taxon>Lindgomycetaceae</taxon>
        <taxon>Clohesyomyces</taxon>
    </lineage>
</organism>
<feature type="compositionally biased region" description="Acidic residues" evidence="16">
    <location>
        <begin position="240"/>
        <end position="250"/>
    </location>
</feature>
<keyword evidence="6" id="KW-0808">Transferase</keyword>
<feature type="region of interest" description="Disordered" evidence="16">
    <location>
        <begin position="221"/>
        <end position="252"/>
    </location>
</feature>
<dbReference type="Pfam" id="PF13639">
    <property type="entry name" value="zf-RING_2"/>
    <property type="match status" value="1"/>
</dbReference>
<evidence type="ECO:0000256" key="16">
    <source>
        <dbReference type="SAM" id="MobiDB-lite"/>
    </source>
</evidence>
<evidence type="ECO:0000256" key="5">
    <source>
        <dbReference type="ARBA" id="ARBA00012483"/>
    </source>
</evidence>
<sequence>MTRLQLYVAGSALLAHVVLLRAYYERPNFYSAAVYISQSTGSLLFLINLGLIITVSVEYGLQRLFYGPLRPIETEQLYDKAWFAVCETLLAMTMFRDDLGLWFLAMFLCLLGGKVWQWIGEGRVEFLEQQPPANPRLFHTRLMSSLLLSVFFDIFMMRYCIDSILQETRPGVMVMFGFEYVLLAIASISTLLRYTLSLVELLVIRRQETAMHEARRVARERARQEATEQAQEGDAAAEVAPEDDTDDDGEVPGWEEKGRWVFYLDLTTDFIKSVVYLGFFMILMAFYGLPLHIIRDLFITIRSFIKRVNDFVRYRNATQDMNARYTDATAEELAGDNTCIVCREEMRPWVPPGADAAQAGRRVDERQRSKKLPCGHILHFHCLRSWLERQQVCPTCRRSVLIAAPGQNNQQNNPGNQGQQNPPNGGIFNNPLFNPGNMGNQPQPLAGQQGPQVQQGGQNRPAPNMRVFTFGPIRIALGNLRIPADQHLLQGNANNMNNNNNGMANLAQQLAQVQNQGQNQNPNQPPNQALAQFPNLNLAGIPLAGPFVHNPADIQSDILRLQQNIFTSLRQLNAQHDQLEYVHALLGELHRLQQASGVTAANGQELPIIAPLNPPYGLSPMVPQAYLTNGPVLRQGDAALPEGLILPEGWTLRPLARTPQQINREVQTPISLNPENQTAPEAILQAHHGTSSVTPSQPQPRVSPPPPPATSTAPTSSGAAAGASAKPAEPSSLESSWSFGNAAGSNEGETTSSAVAGSSSEGQNVTRRTVTVEDADENGQ</sequence>
<dbReference type="InterPro" id="IPR057992">
    <property type="entry name" value="TPR_SYVN1_N"/>
</dbReference>
<accession>A0A1Y1ZZY6</accession>
<keyword evidence="10" id="KW-0833">Ubl conjugation pathway</keyword>
<dbReference type="PANTHER" id="PTHR22763:SF184">
    <property type="entry name" value="E3 UBIQUITIN-PROTEIN LIGASE SYNOVIOLIN"/>
    <property type="match status" value="1"/>
</dbReference>